<dbReference type="WBParaSite" id="ALUE_0001383101-mRNA-1">
    <property type="protein sequence ID" value="ALUE_0001383101-mRNA-1"/>
    <property type="gene ID" value="ALUE_0001383101"/>
</dbReference>
<sequence>MLYGVFGQQEEYSNKNMPLAQYYDGRKIVLPISDDSTLDMYKHWVHQGLSGLISSVGSAKCQKLNEYYKRRFFACSQKSGTVYDHAKCIDKVMEAEERLRLSPLRSHKLKMLPKLKSMNEKRIFSRKWIPHEDAIAVSGRKIENRIYRPKSTRAPKAQPHHDAMWNYWVGSFKQRVKRMVTSKADYTLRTPNSHLSVFGMVAKALTKMEDELEEFGNFDELADSAASGKRDDLGQQIMRAQMKFVRQVVELAKTIAGDNSSTDISMLKIVSPRLLSITPEEDRKSSSNMLSPSIFSLHDRGQGLEALLSVPNAMKAIDNADYREWMDLIIEASRVPDAIDRLQKDDVLEVAANLDDAPRGIDGQPMHFNKENATQILGEHGKRQIEVFEQLQSNFNDKQQKDFKETGYSILTREQIEHVYGKQSPYNDSAALELFKSLNEAEIRRRMEINLRELAKAEGRPVRAKRQPGLGIILSPIILTSFILNPVAVSQPLILSPVALAPVILCPSIFGTVILSPWIMAPGILSPRLLSPTILSPVALSTAILSPIAFNPFILSPGALLPLILSPLLLDPFILSPQVLTPLILCPLALSPFVFNPTLLSPIILSPFVLGPSFFSPIYMTALVLSPHALSPLINSTGRYVTLILSPSILSVLERNSLELTAME</sequence>
<proteinExistence type="predicted"/>
<accession>A0A0M3I8W3</accession>
<feature type="transmembrane region" description="Helical" evidence="1">
    <location>
        <begin position="533"/>
        <end position="554"/>
    </location>
</feature>
<keyword evidence="2" id="KW-1185">Reference proteome</keyword>
<dbReference type="Pfam" id="PF04870">
    <property type="entry name" value="Moulting_cycle"/>
    <property type="match status" value="1"/>
</dbReference>
<keyword evidence="1" id="KW-0472">Membrane</keyword>
<dbReference type="AlphaFoldDB" id="A0A0M3I8W3"/>
<keyword evidence="1" id="KW-1133">Transmembrane helix</keyword>
<dbReference type="PANTHER" id="PTHR21523:SF37">
    <property type="entry name" value="MLT-TEN (MLT-10) RELATED"/>
    <property type="match status" value="1"/>
</dbReference>
<feature type="transmembrane region" description="Helical" evidence="1">
    <location>
        <begin position="494"/>
        <end position="521"/>
    </location>
</feature>
<reference evidence="3" key="1">
    <citation type="submission" date="2017-02" db="UniProtKB">
        <authorList>
            <consortium name="WormBaseParasite"/>
        </authorList>
    </citation>
    <scope>IDENTIFICATION</scope>
</reference>
<protein>
    <submittedName>
        <fullName evidence="3">Uncharacterized protein</fullName>
    </submittedName>
</protein>
<keyword evidence="1" id="KW-0812">Transmembrane</keyword>
<dbReference type="Proteomes" id="UP000036681">
    <property type="component" value="Unplaced"/>
</dbReference>
<evidence type="ECO:0000256" key="1">
    <source>
        <dbReference type="SAM" id="Phobius"/>
    </source>
</evidence>
<feature type="transmembrane region" description="Helical" evidence="1">
    <location>
        <begin position="574"/>
        <end position="595"/>
    </location>
</feature>
<name>A0A0M3I8W3_ASCLU</name>
<dbReference type="PANTHER" id="PTHR21523">
    <property type="match status" value="1"/>
</dbReference>
<organism evidence="2 3">
    <name type="scientific">Ascaris lumbricoides</name>
    <name type="common">Giant roundworm</name>
    <dbReference type="NCBI Taxonomy" id="6252"/>
    <lineage>
        <taxon>Eukaryota</taxon>
        <taxon>Metazoa</taxon>
        <taxon>Ecdysozoa</taxon>
        <taxon>Nematoda</taxon>
        <taxon>Chromadorea</taxon>
        <taxon>Rhabditida</taxon>
        <taxon>Spirurina</taxon>
        <taxon>Ascaridomorpha</taxon>
        <taxon>Ascaridoidea</taxon>
        <taxon>Ascarididae</taxon>
        <taxon>Ascaris</taxon>
    </lineage>
</organism>
<evidence type="ECO:0000313" key="3">
    <source>
        <dbReference type="WBParaSite" id="ALUE_0001383101-mRNA-1"/>
    </source>
</evidence>
<evidence type="ECO:0000313" key="2">
    <source>
        <dbReference type="Proteomes" id="UP000036681"/>
    </source>
</evidence>
<dbReference type="InterPro" id="IPR006954">
    <property type="entry name" value="Mlt-10-like"/>
</dbReference>
<feature type="transmembrane region" description="Helical" evidence="1">
    <location>
        <begin position="602"/>
        <end position="625"/>
    </location>
</feature>